<evidence type="ECO:0000313" key="2">
    <source>
        <dbReference type="EMBL" id="RAY10745.1"/>
    </source>
</evidence>
<organism evidence="2 3">
    <name type="scientific">Actinomadura craniellae</name>
    <dbReference type="NCBI Taxonomy" id="2231787"/>
    <lineage>
        <taxon>Bacteria</taxon>
        <taxon>Bacillati</taxon>
        <taxon>Actinomycetota</taxon>
        <taxon>Actinomycetes</taxon>
        <taxon>Streptosporangiales</taxon>
        <taxon>Thermomonosporaceae</taxon>
        <taxon>Actinomadura</taxon>
    </lineage>
</organism>
<dbReference type="GO" id="GO:0003677">
    <property type="term" value="F:DNA binding"/>
    <property type="evidence" value="ECO:0007669"/>
    <property type="project" value="InterPro"/>
</dbReference>
<reference evidence="2 3" key="1">
    <citation type="submission" date="2018-06" db="EMBL/GenBank/DDBJ databases">
        <title>Actinomadura craniellae sp. nov. isolated from marine sponge Craniella sp.</title>
        <authorList>
            <person name="Li L."/>
            <person name="Xu Q.H."/>
            <person name="Lin H.W."/>
            <person name="Lu Y.H."/>
        </authorList>
    </citation>
    <scope>NUCLEOTIDE SEQUENCE [LARGE SCALE GENOMIC DNA]</scope>
    <source>
        <strain evidence="2 3">LHW63021</strain>
    </source>
</reference>
<dbReference type="SMART" id="SM00530">
    <property type="entry name" value="HTH_XRE"/>
    <property type="match status" value="1"/>
</dbReference>
<dbReference type="SUPFAM" id="SSF47413">
    <property type="entry name" value="lambda repressor-like DNA-binding domains"/>
    <property type="match status" value="1"/>
</dbReference>
<sequence length="279" mass="31419">MNSPTVLRRRLAARLRALRQESGLSQEEVAQQVGFSKSKVIRIEKAQSSIGAGDLRLLLDLYEVPEQDRPELVQLGRDARKRGWWSSYNDVFTGSYIGLEADARELRFFAPQLVPGLLQTPDYARAVIHAVRPDAPDEEVDRRIEARTARQTLLEQPDPPTIWAVIDEAVIRRRIGGQDVMRAQLEHLAELGRRPNITVQILSFDAGAHAGLEGMFVLLSFPEPTDPPVAYTEGLYGDLYIEEPVDTTRYTLAFDHIRASAIPVRNSHTMITEAVKELR</sequence>
<dbReference type="InterPro" id="IPR043917">
    <property type="entry name" value="DUF5753"/>
</dbReference>
<dbReference type="Gene3D" id="1.10.260.40">
    <property type="entry name" value="lambda repressor-like DNA-binding domains"/>
    <property type="match status" value="1"/>
</dbReference>
<feature type="domain" description="HTH cro/C1-type" evidence="1">
    <location>
        <begin position="15"/>
        <end position="69"/>
    </location>
</feature>
<dbReference type="EMBL" id="QLYX01000025">
    <property type="protein sequence ID" value="RAY10745.1"/>
    <property type="molecule type" value="Genomic_DNA"/>
</dbReference>
<dbReference type="OrthoDB" id="5177725at2"/>
<dbReference type="PROSITE" id="PS50943">
    <property type="entry name" value="HTH_CROC1"/>
    <property type="match status" value="1"/>
</dbReference>
<name>A0A365GVC1_9ACTN</name>
<dbReference type="InterPro" id="IPR001387">
    <property type="entry name" value="Cro/C1-type_HTH"/>
</dbReference>
<dbReference type="RefSeq" id="WP_111872155.1">
    <property type="nucleotide sequence ID" value="NZ_QLYX01000025.1"/>
</dbReference>
<keyword evidence="3" id="KW-1185">Reference proteome</keyword>
<comment type="caution">
    <text evidence="2">The sequence shown here is derived from an EMBL/GenBank/DDBJ whole genome shotgun (WGS) entry which is preliminary data.</text>
</comment>
<protein>
    <submittedName>
        <fullName evidence="2">Transcriptional regulator</fullName>
    </submittedName>
</protein>
<dbReference type="Pfam" id="PF13560">
    <property type="entry name" value="HTH_31"/>
    <property type="match status" value="1"/>
</dbReference>
<accession>A0A365GVC1</accession>
<evidence type="ECO:0000259" key="1">
    <source>
        <dbReference type="PROSITE" id="PS50943"/>
    </source>
</evidence>
<evidence type="ECO:0000313" key="3">
    <source>
        <dbReference type="Proteomes" id="UP000251891"/>
    </source>
</evidence>
<dbReference type="InterPro" id="IPR010982">
    <property type="entry name" value="Lambda_DNA-bd_dom_sf"/>
</dbReference>
<dbReference type="CDD" id="cd00093">
    <property type="entry name" value="HTH_XRE"/>
    <property type="match status" value="1"/>
</dbReference>
<gene>
    <name evidence="2" type="ORF">DPM19_33660</name>
</gene>
<dbReference type="AlphaFoldDB" id="A0A365GVC1"/>
<dbReference type="Pfam" id="PF19054">
    <property type="entry name" value="DUF5753"/>
    <property type="match status" value="1"/>
</dbReference>
<proteinExistence type="predicted"/>
<dbReference type="Proteomes" id="UP000251891">
    <property type="component" value="Unassembled WGS sequence"/>
</dbReference>